<reference evidence="2 3" key="1">
    <citation type="submission" date="2020-08" db="EMBL/GenBank/DDBJ databases">
        <title>Sequencing the genomes of 1000 actinobacteria strains.</title>
        <authorList>
            <person name="Klenk H.-P."/>
        </authorList>
    </citation>
    <scope>NUCLEOTIDE SEQUENCE [LARGE SCALE GENOMIC DNA]</scope>
    <source>
        <strain evidence="2 3">DSM 105498</strain>
    </source>
</reference>
<feature type="zinc finger region" description="dksA C4-type" evidence="1">
    <location>
        <begin position="113"/>
        <end position="137"/>
    </location>
</feature>
<comment type="caution">
    <text evidence="2">The sequence shown here is derived from an EMBL/GenBank/DDBJ whole genome shotgun (WGS) entry which is preliminary data.</text>
</comment>
<evidence type="ECO:0000313" key="2">
    <source>
        <dbReference type="EMBL" id="MBB3041830.1"/>
    </source>
</evidence>
<name>A0A7W4VU46_9ACTN</name>
<dbReference type="RefSeq" id="WP_183591690.1">
    <property type="nucleotide sequence ID" value="NZ_JACHWR010000001.1"/>
</dbReference>
<proteinExistence type="predicted"/>
<evidence type="ECO:0000256" key="1">
    <source>
        <dbReference type="PROSITE-ProRule" id="PRU00510"/>
    </source>
</evidence>
<sequence length="141" mass="15327">MTQQLAAPAPAGRFAARTTRTADATREQAAAFAVLQPPRGSSLTRFDDTVALPTDTPRRLEEILRALGRALRRMPPLAELSHRSLARQAQLQRVAREAAQARARLAAGTYGTCTDCSGPISLSALREKPWTPRCVYCALDI</sequence>
<dbReference type="Gene3D" id="1.20.120.910">
    <property type="entry name" value="DksA, coiled-coil domain"/>
    <property type="match status" value="1"/>
</dbReference>
<dbReference type="PROSITE" id="PS51128">
    <property type="entry name" value="ZF_DKSA_2"/>
    <property type="match status" value="1"/>
</dbReference>
<dbReference type="Proteomes" id="UP000589626">
    <property type="component" value="Unassembled WGS sequence"/>
</dbReference>
<protein>
    <recommendedName>
        <fullName evidence="4">DksA C4-type domain-containing protein</fullName>
    </recommendedName>
</protein>
<evidence type="ECO:0000313" key="3">
    <source>
        <dbReference type="Proteomes" id="UP000589626"/>
    </source>
</evidence>
<evidence type="ECO:0008006" key="4">
    <source>
        <dbReference type="Google" id="ProtNLM"/>
    </source>
</evidence>
<gene>
    <name evidence="2" type="ORF">FHU40_001631</name>
</gene>
<dbReference type="AlphaFoldDB" id="A0A7W4VU46"/>
<accession>A0A7W4VU46</accession>
<keyword evidence="3" id="KW-1185">Reference proteome</keyword>
<dbReference type="EMBL" id="JACHWR010000001">
    <property type="protein sequence ID" value="MBB3041830.1"/>
    <property type="molecule type" value="Genomic_DNA"/>
</dbReference>
<organism evidence="2 3">
    <name type="scientific">Nocardioides soli</name>
    <dbReference type="NCBI Taxonomy" id="1036020"/>
    <lineage>
        <taxon>Bacteria</taxon>
        <taxon>Bacillati</taxon>
        <taxon>Actinomycetota</taxon>
        <taxon>Actinomycetes</taxon>
        <taxon>Propionibacteriales</taxon>
        <taxon>Nocardioidaceae</taxon>
        <taxon>Nocardioides</taxon>
    </lineage>
</organism>